<name>A0AA42MV11_ACIJO</name>
<proteinExistence type="inferred from homology"/>
<dbReference type="Pfam" id="PF01420">
    <property type="entry name" value="Methylase_S"/>
    <property type="match status" value="2"/>
</dbReference>
<organism evidence="5 6">
    <name type="scientific">Acinetobacter johnsonii</name>
    <dbReference type="NCBI Taxonomy" id="40214"/>
    <lineage>
        <taxon>Bacteria</taxon>
        <taxon>Pseudomonadati</taxon>
        <taxon>Pseudomonadota</taxon>
        <taxon>Gammaproteobacteria</taxon>
        <taxon>Moraxellales</taxon>
        <taxon>Moraxellaceae</taxon>
        <taxon>Acinetobacter</taxon>
    </lineage>
</organism>
<dbReference type="RefSeq" id="WP_279670229.1">
    <property type="nucleotide sequence ID" value="NZ_JAOCBE010000001.1"/>
</dbReference>
<feature type="domain" description="Type I restriction modification DNA specificity" evidence="4">
    <location>
        <begin position="245"/>
        <end position="428"/>
    </location>
</feature>
<dbReference type="InterPro" id="IPR000055">
    <property type="entry name" value="Restrct_endonuc_typeI_TRD"/>
</dbReference>
<keyword evidence="5" id="KW-0255">Endonuclease</keyword>
<dbReference type="EC" id="3.1.21.-" evidence="5"/>
<protein>
    <submittedName>
        <fullName evidence="5">Restriction endonuclease subunit S</fullName>
        <ecNumber evidence="5">3.1.21.-</ecNumber>
    </submittedName>
</protein>
<dbReference type="PANTHER" id="PTHR43140:SF1">
    <property type="entry name" value="TYPE I RESTRICTION ENZYME ECOKI SPECIFICITY SUBUNIT"/>
    <property type="match status" value="1"/>
</dbReference>
<comment type="similarity">
    <text evidence="1">Belongs to the type-I restriction system S methylase family.</text>
</comment>
<gene>
    <name evidence="5" type="ORF">N5C10_09620</name>
</gene>
<dbReference type="Gene3D" id="3.90.220.20">
    <property type="entry name" value="DNA methylase specificity domains"/>
    <property type="match status" value="2"/>
</dbReference>
<accession>A0AA42MV11</accession>
<keyword evidence="5" id="KW-0378">Hydrolase</keyword>
<feature type="domain" description="Type I restriction modification DNA specificity" evidence="4">
    <location>
        <begin position="22"/>
        <end position="209"/>
    </location>
</feature>
<dbReference type="CDD" id="cd17517">
    <property type="entry name" value="RMtype1_S_EcoKI_StySPI-TRD2-CR2_like"/>
    <property type="match status" value="1"/>
</dbReference>
<comment type="caution">
    <text evidence="5">The sequence shown here is derived from an EMBL/GenBank/DDBJ whole genome shotgun (WGS) entry which is preliminary data.</text>
</comment>
<evidence type="ECO:0000313" key="6">
    <source>
        <dbReference type="Proteomes" id="UP001159915"/>
    </source>
</evidence>
<evidence type="ECO:0000313" key="5">
    <source>
        <dbReference type="EMBL" id="MDH0969503.1"/>
    </source>
</evidence>
<keyword evidence="5" id="KW-0540">Nuclease</keyword>
<evidence type="ECO:0000256" key="2">
    <source>
        <dbReference type="ARBA" id="ARBA00022747"/>
    </source>
</evidence>
<keyword evidence="3" id="KW-0238">DNA-binding</keyword>
<dbReference type="GO" id="GO:0016787">
    <property type="term" value="F:hydrolase activity"/>
    <property type="evidence" value="ECO:0007669"/>
    <property type="project" value="UniProtKB-KW"/>
</dbReference>
<dbReference type="GO" id="GO:0004519">
    <property type="term" value="F:endonuclease activity"/>
    <property type="evidence" value="ECO:0007669"/>
    <property type="project" value="UniProtKB-KW"/>
</dbReference>
<dbReference type="GO" id="GO:0003677">
    <property type="term" value="F:DNA binding"/>
    <property type="evidence" value="ECO:0007669"/>
    <property type="project" value="UniProtKB-KW"/>
</dbReference>
<dbReference type="AlphaFoldDB" id="A0AA42MV11"/>
<evidence type="ECO:0000256" key="3">
    <source>
        <dbReference type="ARBA" id="ARBA00023125"/>
    </source>
</evidence>
<dbReference type="Proteomes" id="UP001159915">
    <property type="component" value="Unassembled WGS sequence"/>
</dbReference>
<dbReference type="PANTHER" id="PTHR43140">
    <property type="entry name" value="TYPE-1 RESTRICTION ENZYME ECOKI SPECIFICITY PROTEIN"/>
    <property type="match status" value="1"/>
</dbReference>
<dbReference type="SUPFAM" id="SSF116734">
    <property type="entry name" value="DNA methylase specificity domain"/>
    <property type="match status" value="2"/>
</dbReference>
<sequence>MAKYQKYAEYKHSGIEWLGEIPSHWDMSKLRYLFNFSKGLTITKDNLEDEGIPCVSYGEVHSKYGFEVDPTKHPLKCVNNSYLKSSENALLNKGDFVFADTSEDLKGSGNFTHLVNDEKVFAGYHTVIGRPFDYSVSRFYAYLFDSKEFRSQIQLAVKGVKVFSITQAMLRAADVWLPSNNEKYKIANFLDYETAKIDNLIAKQKKLIELLKEKRQAVISHAVTKGLNPNVPMKDSGVEWLGKVPEHWEVRQLRYLGSCQNGINIGAEYFGSGSPFISYGDVYRNPELPSVFEGLVQSTENDKRIYSVQRGDVLFTRTSETIEEIGFSSTCLTDVKDATFAGFLIRFRPIQNTLLPEYSKFYFRNILLRAFFVKEMNLVTRASLSQELLKKLAVPFSSLEEQKQIADFLSAKERVFDKLVNDCIKQIELLKERRTALISSAVTGKINVSNWQHPNEAKTELSL</sequence>
<reference evidence="5" key="1">
    <citation type="submission" date="2022-09" db="EMBL/GenBank/DDBJ databases">
        <title>Intensive care unit water sources are persistently colonized with multi-drug resistant bacteria and are the site of extensive horizontal gene transfer of antibiotic resistance genes.</title>
        <authorList>
            <person name="Diorio-Toth L."/>
        </authorList>
    </citation>
    <scope>NUCLEOTIDE SEQUENCE</scope>
    <source>
        <strain evidence="5">GD03920</strain>
    </source>
</reference>
<evidence type="ECO:0000256" key="1">
    <source>
        <dbReference type="ARBA" id="ARBA00010923"/>
    </source>
</evidence>
<dbReference type="InterPro" id="IPR044946">
    <property type="entry name" value="Restrct_endonuc_typeI_TRD_sf"/>
</dbReference>
<dbReference type="InterPro" id="IPR051212">
    <property type="entry name" value="Type-I_RE_S_subunit"/>
</dbReference>
<dbReference type="GO" id="GO:0009307">
    <property type="term" value="P:DNA restriction-modification system"/>
    <property type="evidence" value="ECO:0007669"/>
    <property type="project" value="UniProtKB-KW"/>
</dbReference>
<keyword evidence="2" id="KW-0680">Restriction system</keyword>
<evidence type="ECO:0000259" key="4">
    <source>
        <dbReference type="Pfam" id="PF01420"/>
    </source>
</evidence>
<dbReference type="EMBL" id="JAOCBE010000001">
    <property type="protein sequence ID" value="MDH0969503.1"/>
    <property type="molecule type" value="Genomic_DNA"/>
</dbReference>
<dbReference type="Gene3D" id="1.10.287.1120">
    <property type="entry name" value="Bipartite methylase S protein"/>
    <property type="match status" value="1"/>
</dbReference>